<dbReference type="PANTHER" id="PTHR40640:SF1">
    <property type="entry name" value="ANCHORED GLYCOPROTEIN, PUTATIVE (AFU_ORTHOLOGUE AFUA_8G04860)-RELATED"/>
    <property type="match status" value="1"/>
</dbReference>
<name>A0A6S6VV03_9PLEO</name>
<reference evidence="3" key="1">
    <citation type="submission" date="2021-02" db="EMBL/GenBank/DDBJ databases">
        <authorList>
            <person name="Syme A R."/>
            <person name="Syme A R."/>
            <person name="Moolhuijzen P."/>
        </authorList>
    </citation>
    <scope>NUCLEOTIDE SEQUENCE</scope>
    <source>
        <strain evidence="3">W1-1</strain>
    </source>
</reference>
<dbReference type="AlphaFoldDB" id="A0A6S6VV03"/>
<dbReference type="Proteomes" id="UP000472372">
    <property type="component" value="Chromosome 1"/>
</dbReference>
<dbReference type="PANTHER" id="PTHR40640">
    <property type="entry name" value="ANCHORED GLYCOPROTEIN, PUTATIVE (AFU_ORTHOLOGUE AFUA_8G04860)-RELATED"/>
    <property type="match status" value="1"/>
</dbReference>
<feature type="signal peptide" evidence="2">
    <location>
        <begin position="1"/>
        <end position="18"/>
    </location>
</feature>
<dbReference type="PROSITE" id="PS51257">
    <property type="entry name" value="PROKAR_LIPOPROTEIN"/>
    <property type="match status" value="1"/>
</dbReference>
<proteinExistence type="predicted"/>
<feature type="chain" id="PRO_5044283262" evidence="2">
    <location>
        <begin position="19"/>
        <end position="246"/>
    </location>
</feature>
<sequence length="246" mass="24647">MRQSIATLTLLLATTACAQDVVSFFFPGGYDGVDPVATINVANPSTTEFHIACPTGPKTMECGWGPGLDVTILSQTRFQAEMSTEGVSMSLGCDYNTKAIQMTCTVNQKGGNDDTGGKAVTATLQKEDVNFLTATVVAGQSLLSRTGSASASLTSTRPSAAPQSTASPAVASATTTSASPKSASSTASMTPSASMSSSTAMASASTASATQTSSSSTPESTGAATRHGIQGSALLALVGAAALHLW</sequence>
<keyword evidence="2" id="KW-0732">Signal</keyword>
<accession>A0A6S6VV03</accession>
<feature type="compositionally biased region" description="Low complexity" evidence="1">
    <location>
        <begin position="154"/>
        <end position="225"/>
    </location>
</feature>
<protein>
    <submittedName>
        <fullName evidence="3">Uncharacterized protein</fullName>
    </submittedName>
</protein>
<evidence type="ECO:0000313" key="3">
    <source>
        <dbReference type="EMBL" id="CAE6998778.1"/>
    </source>
</evidence>
<evidence type="ECO:0000256" key="1">
    <source>
        <dbReference type="SAM" id="MobiDB-lite"/>
    </source>
</evidence>
<dbReference type="EMBL" id="HG992977">
    <property type="protein sequence ID" value="CAE6998778.1"/>
    <property type="molecule type" value="Genomic_DNA"/>
</dbReference>
<evidence type="ECO:0000313" key="4">
    <source>
        <dbReference type="Proteomes" id="UP000472372"/>
    </source>
</evidence>
<organism evidence="3 4">
    <name type="scientific">Pyrenophora teres f. teres</name>
    <dbReference type="NCBI Taxonomy" id="97479"/>
    <lineage>
        <taxon>Eukaryota</taxon>
        <taxon>Fungi</taxon>
        <taxon>Dikarya</taxon>
        <taxon>Ascomycota</taxon>
        <taxon>Pezizomycotina</taxon>
        <taxon>Dothideomycetes</taxon>
        <taxon>Pleosporomycetidae</taxon>
        <taxon>Pleosporales</taxon>
        <taxon>Pleosporineae</taxon>
        <taxon>Pleosporaceae</taxon>
        <taxon>Pyrenophora</taxon>
    </lineage>
</organism>
<feature type="region of interest" description="Disordered" evidence="1">
    <location>
        <begin position="149"/>
        <end position="225"/>
    </location>
</feature>
<gene>
    <name evidence="3" type="ORF">PTTW11_00784</name>
</gene>
<evidence type="ECO:0000256" key="2">
    <source>
        <dbReference type="SAM" id="SignalP"/>
    </source>
</evidence>